<dbReference type="Proteomes" id="UP000762676">
    <property type="component" value="Unassembled WGS sequence"/>
</dbReference>
<comment type="caution">
    <text evidence="1">The sequence shown here is derived from an EMBL/GenBank/DDBJ whole genome shotgun (WGS) entry which is preliminary data.</text>
</comment>
<evidence type="ECO:0000313" key="2">
    <source>
        <dbReference type="Proteomes" id="UP000762676"/>
    </source>
</evidence>
<dbReference type="EMBL" id="BMAT01007511">
    <property type="protein sequence ID" value="GFR65981.1"/>
    <property type="molecule type" value="Genomic_DNA"/>
</dbReference>
<evidence type="ECO:0000313" key="1">
    <source>
        <dbReference type="EMBL" id="GFR65981.1"/>
    </source>
</evidence>
<gene>
    <name evidence="1" type="ORF">ElyMa_003672500</name>
</gene>
<organism evidence="1 2">
    <name type="scientific">Elysia marginata</name>
    <dbReference type="NCBI Taxonomy" id="1093978"/>
    <lineage>
        <taxon>Eukaryota</taxon>
        <taxon>Metazoa</taxon>
        <taxon>Spiralia</taxon>
        <taxon>Lophotrochozoa</taxon>
        <taxon>Mollusca</taxon>
        <taxon>Gastropoda</taxon>
        <taxon>Heterobranchia</taxon>
        <taxon>Euthyneura</taxon>
        <taxon>Panpulmonata</taxon>
        <taxon>Sacoglossa</taxon>
        <taxon>Placobranchoidea</taxon>
        <taxon>Plakobranchidae</taxon>
        <taxon>Elysia</taxon>
    </lineage>
</organism>
<reference evidence="1 2" key="1">
    <citation type="journal article" date="2021" name="Elife">
        <title>Chloroplast acquisition without the gene transfer in kleptoplastic sea slugs, Plakobranchus ocellatus.</title>
        <authorList>
            <person name="Maeda T."/>
            <person name="Takahashi S."/>
            <person name="Yoshida T."/>
            <person name="Shimamura S."/>
            <person name="Takaki Y."/>
            <person name="Nagai Y."/>
            <person name="Toyoda A."/>
            <person name="Suzuki Y."/>
            <person name="Arimoto A."/>
            <person name="Ishii H."/>
            <person name="Satoh N."/>
            <person name="Nishiyama T."/>
            <person name="Hasebe M."/>
            <person name="Maruyama T."/>
            <person name="Minagawa J."/>
            <person name="Obokata J."/>
            <person name="Shigenobu S."/>
        </authorList>
    </citation>
    <scope>NUCLEOTIDE SEQUENCE [LARGE SCALE GENOMIC DNA]</scope>
</reference>
<accession>A0AAV4EZI8</accession>
<proteinExistence type="predicted"/>
<name>A0AAV4EZI8_9GAST</name>
<dbReference type="AlphaFoldDB" id="A0AAV4EZI8"/>
<sequence length="103" mass="11131">MYLPKLGRAGTVYSRGLVAACLGHTLKRRELVLSLLQPRFGEHSSRLLPLLPLPHRACGMSGRGRGQAEGNEGKWGKITHFIQDCVEAVAKNNTSTASYLSGA</sequence>
<keyword evidence="2" id="KW-1185">Reference proteome</keyword>
<protein>
    <submittedName>
        <fullName evidence="1">Uncharacterized protein</fullName>
    </submittedName>
</protein>